<dbReference type="PANTHER" id="PTHR37828:SF1">
    <property type="entry name" value="YCII-RELATED DOMAIN-CONTAINING PROTEIN"/>
    <property type="match status" value="1"/>
</dbReference>
<dbReference type="SUPFAM" id="SSF54909">
    <property type="entry name" value="Dimeric alpha+beta barrel"/>
    <property type="match status" value="1"/>
</dbReference>
<dbReference type="InterPro" id="IPR011008">
    <property type="entry name" value="Dimeric_a/b-barrel"/>
</dbReference>
<gene>
    <name evidence="3" type="ORF">HW532_12140</name>
</gene>
<dbReference type="InterPro" id="IPR005545">
    <property type="entry name" value="YCII"/>
</dbReference>
<name>A0A7S8C4S3_9HYPH</name>
<evidence type="ECO:0000313" key="3">
    <source>
        <dbReference type="EMBL" id="QPC43376.1"/>
    </source>
</evidence>
<dbReference type="Pfam" id="PF03795">
    <property type="entry name" value="YCII"/>
    <property type="match status" value="1"/>
</dbReference>
<dbReference type="Gene3D" id="3.30.70.1060">
    <property type="entry name" value="Dimeric alpha+beta barrel"/>
    <property type="match status" value="1"/>
</dbReference>
<evidence type="ECO:0000256" key="1">
    <source>
        <dbReference type="ARBA" id="ARBA00007689"/>
    </source>
</evidence>
<proteinExistence type="inferred from homology"/>
<dbReference type="KEGG" id="kmn:HW532_12140"/>
<accession>A0A7S8C4S3</accession>
<reference evidence="3 4" key="1">
    <citation type="submission" date="2020-06" db="EMBL/GenBank/DDBJ databases">
        <title>Genome sequence of 2 isolates from Red Sea Mangroves.</title>
        <authorList>
            <person name="Sefrji F."/>
            <person name="Michoud G."/>
            <person name="Merlino G."/>
            <person name="Daffonchio D."/>
        </authorList>
    </citation>
    <scope>NUCLEOTIDE SEQUENCE [LARGE SCALE GENOMIC DNA]</scope>
    <source>
        <strain evidence="3 4">R1DC25</strain>
    </source>
</reference>
<comment type="similarity">
    <text evidence="1">Belongs to the YciI family.</text>
</comment>
<dbReference type="RefSeq" id="WP_213160739.1">
    <property type="nucleotide sequence ID" value="NZ_CP058214.1"/>
</dbReference>
<dbReference type="EMBL" id="CP058214">
    <property type="protein sequence ID" value="QPC43376.1"/>
    <property type="molecule type" value="Genomic_DNA"/>
</dbReference>
<dbReference type="PANTHER" id="PTHR37828">
    <property type="entry name" value="GSR2449 PROTEIN"/>
    <property type="match status" value="1"/>
</dbReference>
<dbReference type="AlphaFoldDB" id="A0A7S8C4S3"/>
<sequence>MFMCLLRMSENRASAGALMEGHKAWIQKGVEDGVFLLVGSLRPDAGGAILAHGLSRAELERRVNEDPFVAENVVRAEILEIAPARTDERLGFLMG</sequence>
<evidence type="ECO:0000313" key="4">
    <source>
        <dbReference type="Proteomes" id="UP000593594"/>
    </source>
</evidence>
<organism evidence="3 4">
    <name type="scientific">Kaustia mangrovi</name>
    <dbReference type="NCBI Taxonomy" id="2593653"/>
    <lineage>
        <taxon>Bacteria</taxon>
        <taxon>Pseudomonadati</taxon>
        <taxon>Pseudomonadota</taxon>
        <taxon>Alphaproteobacteria</taxon>
        <taxon>Hyphomicrobiales</taxon>
        <taxon>Parvibaculaceae</taxon>
        <taxon>Kaustia</taxon>
    </lineage>
</organism>
<keyword evidence="4" id="KW-1185">Reference proteome</keyword>
<evidence type="ECO:0000259" key="2">
    <source>
        <dbReference type="Pfam" id="PF03795"/>
    </source>
</evidence>
<dbReference type="Proteomes" id="UP000593594">
    <property type="component" value="Chromosome"/>
</dbReference>
<feature type="domain" description="YCII-related" evidence="2">
    <location>
        <begin position="2"/>
        <end position="75"/>
    </location>
</feature>
<protein>
    <recommendedName>
        <fullName evidence="2">YCII-related domain-containing protein</fullName>
    </recommendedName>
</protein>